<evidence type="ECO:0000256" key="1">
    <source>
        <dbReference type="ARBA" id="ARBA00022679"/>
    </source>
</evidence>
<evidence type="ECO:0000313" key="4">
    <source>
        <dbReference type="Proteomes" id="UP000282760"/>
    </source>
</evidence>
<dbReference type="Gene3D" id="3.40.50.150">
    <property type="entry name" value="Vaccinia Virus protein VP39"/>
    <property type="match status" value="1"/>
</dbReference>
<dbReference type="PANTHER" id="PTHR43861">
    <property type="entry name" value="TRANS-ACONITATE 2-METHYLTRANSFERASE-RELATED"/>
    <property type="match status" value="1"/>
</dbReference>
<feature type="domain" description="Methyltransferase" evidence="2">
    <location>
        <begin position="63"/>
        <end position="158"/>
    </location>
</feature>
<dbReference type="InterPro" id="IPR041698">
    <property type="entry name" value="Methyltransf_25"/>
</dbReference>
<dbReference type="AlphaFoldDB" id="A0A3T0JSL7"/>
<organism evidence="3 4">
    <name type="scientific">Pseudomonas syringae</name>
    <dbReference type="NCBI Taxonomy" id="317"/>
    <lineage>
        <taxon>Bacteria</taxon>
        <taxon>Pseudomonadati</taxon>
        <taxon>Pseudomonadota</taxon>
        <taxon>Gammaproteobacteria</taxon>
        <taxon>Pseudomonadales</taxon>
        <taxon>Pseudomonadaceae</taxon>
        <taxon>Pseudomonas</taxon>
    </lineage>
</organism>
<protein>
    <submittedName>
        <fullName evidence="3">SAM-dependent methyltransferase</fullName>
    </submittedName>
</protein>
<dbReference type="CDD" id="cd02440">
    <property type="entry name" value="AdoMet_MTases"/>
    <property type="match status" value="1"/>
</dbReference>
<proteinExistence type="predicted"/>
<gene>
    <name evidence="3" type="ORF">CT157_10590</name>
</gene>
<dbReference type="GO" id="GO:0032259">
    <property type="term" value="P:methylation"/>
    <property type="evidence" value="ECO:0007669"/>
    <property type="project" value="UniProtKB-KW"/>
</dbReference>
<keyword evidence="3" id="KW-0489">Methyltransferase</keyword>
<dbReference type="Proteomes" id="UP000282760">
    <property type="component" value="Chromosome"/>
</dbReference>
<keyword evidence="1 3" id="KW-0808">Transferase</keyword>
<reference evidence="3 4" key="1">
    <citation type="submission" date="2017-11" db="EMBL/GenBank/DDBJ databases">
        <title>Effect of PGPRs.</title>
        <authorList>
            <person name="Oliva R."/>
            <person name="Nong J."/>
            <person name="Roman V."/>
        </authorList>
    </citation>
    <scope>NUCLEOTIDE SEQUENCE [LARGE SCALE GENOMIC DNA]</scope>
    <source>
        <strain evidence="3">Inb918</strain>
    </source>
</reference>
<dbReference type="GO" id="GO:0008168">
    <property type="term" value="F:methyltransferase activity"/>
    <property type="evidence" value="ECO:0007669"/>
    <property type="project" value="UniProtKB-KW"/>
</dbReference>
<dbReference type="SUPFAM" id="SSF53335">
    <property type="entry name" value="S-adenosyl-L-methionine-dependent methyltransferases"/>
    <property type="match status" value="1"/>
</dbReference>
<dbReference type="EMBL" id="CP024646">
    <property type="protein sequence ID" value="AZV26437.1"/>
    <property type="molecule type" value="Genomic_DNA"/>
</dbReference>
<evidence type="ECO:0000313" key="3">
    <source>
        <dbReference type="EMBL" id="AZV26437.1"/>
    </source>
</evidence>
<dbReference type="InterPro" id="IPR029063">
    <property type="entry name" value="SAM-dependent_MTases_sf"/>
</dbReference>
<accession>A0A3T0JSL7</accession>
<evidence type="ECO:0000259" key="2">
    <source>
        <dbReference type="Pfam" id="PF13649"/>
    </source>
</evidence>
<dbReference type="Pfam" id="PF13649">
    <property type="entry name" value="Methyltransf_25"/>
    <property type="match status" value="1"/>
</dbReference>
<sequence length="268" mass="30362">MEVPNNKNAVESNRQAWNDSARHHQDSLDWQALLTEVTQADFSCLDDTLRGLLEQVGVDGKDVVQPGCNNGRESLSLFALGARNVVGIDQSSAFLEQARELNKRSPHNAEFIEADIHHLSESLRGRFDVALITIGVLNWMPDIGEFFRHVASTLKPGGQLVIYETHPFLEMVDPEAEDPFRLASSYFREEPFVQEEPIVYVGKVEQPAAKSYWFAHTLGAIFTAALEAGLNITHFKEYPHSNREEVYDQYQNREAQMPLCFTWVGVKR</sequence>
<name>A0A3T0JSL7_PSESX</name>